<evidence type="ECO:0000313" key="2">
    <source>
        <dbReference type="Proteomes" id="UP001341840"/>
    </source>
</evidence>
<dbReference type="EMBL" id="JASCZI010000028">
    <property type="protein sequence ID" value="MED6107180.1"/>
    <property type="molecule type" value="Genomic_DNA"/>
</dbReference>
<reference evidence="1 2" key="1">
    <citation type="journal article" date="2023" name="Plants (Basel)">
        <title>Bridging the Gap: Combining Genomics and Transcriptomics Approaches to Understand Stylosanthes scabra, an Orphan Legume from the Brazilian Caatinga.</title>
        <authorList>
            <person name="Ferreira-Neto J.R.C."/>
            <person name="da Silva M.D."/>
            <person name="Binneck E."/>
            <person name="de Melo N.F."/>
            <person name="da Silva R.H."/>
            <person name="de Melo A.L.T.M."/>
            <person name="Pandolfi V."/>
            <person name="Bustamante F.O."/>
            <person name="Brasileiro-Vidal A.C."/>
            <person name="Benko-Iseppon A.M."/>
        </authorList>
    </citation>
    <scope>NUCLEOTIDE SEQUENCE [LARGE SCALE GENOMIC DNA]</scope>
    <source>
        <tissue evidence="1">Leaves</tissue>
    </source>
</reference>
<comment type="caution">
    <text evidence="1">The sequence shown here is derived from an EMBL/GenBank/DDBJ whole genome shotgun (WGS) entry which is preliminary data.</text>
</comment>
<keyword evidence="2" id="KW-1185">Reference proteome</keyword>
<dbReference type="Proteomes" id="UP001341840">
    <property type="component" value="Unassembled WGS sequence"/>
</dbReference>
<name>A0ABU6Q6K6_9FABA</name>
<proteinExistence type="predicted"/>
<feature type="non-terminal residue" evidence="1">
    <location>
        <position position="104"/>
    </location>
</feature>
<organism evidence="1 2">
    <name type="scientific">Stylosanthes scabra</name>
    <dbReference type="NCBI Taxonomy" id="79078"/>
    <lineage>
        <taxon>Eukaryota</taxon>
        <taxon>Viridiplantae</taxon>
        <taxon>Streptophyta</taxon>
        <taxon>Embryophyta</taxon>
        <taxon>Tracheophyta</taxon>
        <taxon>Spermatophyta</taxon>
        <taxon>Magnoliopsida</taxon>
        <taxon>eudicotyledons</taxon>
        <taxon>Gunneridae</taxon>
        <taxon>Pentapetalae</taxon>
        <taxon>rosids</taxon>
        <taxon>fabids</taxon>
        <taxon>Fabales</taxon>
        <taxon>Fabaceae</taxon>
        <taxon>Papilionoideae</taxon>
        <taxon>50 kb inversion clade</taxon>
        <taxon>dalbergioids sensu lato</taxon>
        <taxon>Dalbergieae</taxon>
        <taxon>Pterocarpus clade</taxon>
        <taxon>Stylosanthes</taxon>
    </lineage>
</organism>
<protein>
    <submittedName>
        <fullName evidence="1">Uncharacterized protein</fullName>
    </submittedName>
</protein>
<sequence length="104" mass="11597">MSLKWYSLPVDLKNPPVTLYNRGFEDLFLYSPISNPNPTLSLLSQPNSPSATHHRRHPLCHRQPSLAVIVTPHTSTFCRRRYQEVGGGTSLSCCRSPAVTAKPP</sequence>
<evidence type="ECO:0000313" key="1">
    <source>
        <dbReference type="EMBL" id="MED6107180.1"/>
    </source>
</evidence>
<accession>A0ABU6Q6K6</accession>
<gene>
    <name evidence="1" type="ORF">PIB30_011448</name>
</gene>